<evidence type="ECO:0000313" key="3">
    <source>
        <dbReference type="EMBL" id="MFF3669539.1"/>
    </source>
</evidence>
<proteinExistence type="predicted"/>
<dbReference type="PANTHER" id="PTHR34293">
    <property type="entry name" value="HTH-TYPE TRANSCRIPTIONAL REGULATOR TRMBL2"/>
    <property type="match status" value="1"/>
</dbReference>
<protein>
    <submittedName>
        <fullName evidence="3">Replication-relaxation family protein</fullName>
    </submittedName>
</protein>
<dbReference type="EMBL" id="JBIASD010000022">
    <property type="protein sequence ID" value="MFF3669539.1"/>
    <property type="molecule type" value="Genomic_DNA"/>
</dbReference>
<dbReference type="RefSeq" id="WP_387415709.1">
    <property type="nucleotide sequence ID" value="NZ_JBIASD010000022.1"/>
</dbReference>
<comment type="caution">
    <text evidence="3">The sequence shown here is derived from an EMBL/GenBank/DDBJ whole genome shotgun (WGS) entry which is preliminary data.</text>
</comment>
<dbReference type="PANTHER" id="PTHR34293:SF1">
    <property type="entry name" value="HTH-TYPE TRANSCRIPTIONAL REGULATOR TRMBL2"/>
    <property type="match status" value="1"/>
</dbReference>
<gene>
    <name evidence="3" type="ORF">ACFYXI_28505</name>
</gene>
<keyword evidence="4" id="KW-1185">Reference proteome</keyword>
<dbReference type="Proteomes" id="UP001602013">
    <property type="component" value="Unassembled WGS sequence"/>
</dbReference>
<dbReference type="InterPro" id="IPR000792">
    <property type="entry name" value="Tscrpt_reg_LuxR_C"/>
</dbReference>
<feature type="coiled-coil region" evidence="1">
    <location>
        <begin position="421"/>
        <end position="453"/>
    </location>
</feature>
<accession>A0ABW6T031</accession>
<dbReference type="InterPro" id="IPR036388">
    <property type="entry name" value="WH-like_DNA-bd_sf"/>
</dbReference>
<dbReference type="InterPro" id="IPR016032">
    <property type="entry name" value="Sig_transdc_resp-reg_C-effctor"/>
</dbReference>
<evidence type="ECO:0000313" key="4">
    <source>
        <dbReference type="Proteomes" id="UP001602013"/>
    </source>
</evidence>
<dbReference type="InterPro" id="IPR025855">
    <property type="entry name" value="Replic_Relax"/>
</dbReference>
<organism evidence="3 4">
    <name type="scientific">Microtetraspora malaysiensis</name>
    <dbReference type="NCBI Taxonomy" id="161358"/>
    <lineage>
        <taxon>Bacteria</taxon>
        <taxon>Bacillati</taxon>
        <taxon>Actinomycetota</taxon>
        <taxon>Actinomycetes</taxon>
        <taxon>Streptosporangiales</taxon>
        <taxon>Streptosporangiaceae</taxon>
        <taxon>Microtetraspora</taxon>
    </lineage>
</organism>
<dbReference type="InterPro" id="IPR051797">
    <property type="entry name" value="TrmB-like"/>
</dbReference>
<evidence type="ECO:0000259" key="2">
    <source>
        <dbReference type="PROSITE" id="PS50043"/>
    </source>
</evidence>
<reference evidence="3 4" key="1">
    <citation type="submission" date="2024-10" db="EMBL/GenBank/DDBJ databases">
        <title>The Natural Products Discovery Center: Release of the First 8490 Sequenced Strains for Exploring Actinobacteria Biosynthetic Diversity.</title>
        <authorList>
            <person name="Kalkreuter E."/>
            <person name="Kautsar S.A."/>
            <person name="Yang D."/>
            <person name="Bader C.D."/>
            <person name="Teijaro C.N."/>
            <person name="Fluegel L."/>
            <person name="Davis C.M."/>
            <person name="Simpson J.R."/>
            <person name="Lauterbach L."/>
            <person name="Steele A.D."/>
            <person name="Gui C."/>
            <person name="Meng S."/>
            <person name="Li G."/>
            <person name="Viehrig K."/>
            <person name="Ye F."/>
            <person name="Su P."/>
            <person name="Kiefer A.F."/>
            <person name="Nichols A."/>
            <person name="Cepeda A.J."/>
            <person name="Yan W."/>
            <person name="Fan B."/>
            <person name="Jiang Y."/>
            <person name="Adhikari A."/>
            <person name="Zheng C.-J."/>
            <person name="Schuster L."/>
            <person name="Cowan T.M."/>
            <person name="Smanski M.J."/>
            <person name="Chevrette M.G."/>
            <person name="De Carvalho L.P.S."/>
            <person name="Shen B."/>
        </authorList>
    </citation>
    <scope>NUCLEOTIDE SEQUENCE [LARGE SCALE GENOMIC DNA]</scope>
    <source>
        <strain evidence="3 4">NPDC002173</strain>
    </source>
</reference>
<keyword evidence="1" id="KW-0175">Coiled coil</keyword>
<dbReference type="Gene3D" id="1.10.10.10">
    <property type="entry name" value="Winged helix-like DNA-binding domain superfamily/Winged helix DNA-binding domain"/>
    <property type="match status" value="2"/>
</dbReference>
<feature type="domain" description="HTH luxR-type" evidence="2">
    <location>
        <begin position="707"/>
        <end position="772"/>
    </location>
</feature>
<dbReference type="PROSITE" id="PS50043">
    <property type="entry name" value="HTH_LUXR_2"/>
    <property type="match status" value="1"/>
</dbReference>
<evidence type="ECO:0000256" key="1">
    <source>
        <dbReference type="SAM" id="Coils"/>
    </source>
</evidence>
<name>A0ABW6T031_9ACTN</name>
<dbReference type="CDD" id="cd06170">
    <property type="entry name" value="LuxR_C_like"/>
    <property type="match status" value="1"/>
</dbReference>
<sequence>MAGKRKTNPAGSSNPLRGDVLRVLGVLKVATVDQIQRIALPHLTYRHTDKKTPSERKTARTASHLGALADLRKHGLTENGGRTKDGDVLRNLTAKGLEAASYELVRPVGEMGGTACGAGSSGASHPMAVNETVIAMLRPKPDLALLADEPADARAAAQAAVDAPDGIGTIASYATGVPLPTAGTWTTPGRGSAQADIVLTAPEAGVPLLFIEVDNCHETAQEIAAKIDKYMRLFQRKVKDTDGTERPMWRTRWPASEGRYGDVPHPPVLLVFNKVGARNPDNTVRQLAELARPHWEGQPKRGGYHLDDRKIPIVATGLRMLREHGPAGPVFLRLGRDRMEPLLEAIGNRRREDADVRVQEAERDPQEAYRAELKFLAEQKAADRDARRPICATCGAKFTDERWETTAASPKPGRRWYPTLCGECEDRAIEAGRQADQAERERHEQEEVQAEMRPLQALGLSATAEAAYLALVEQGPQTLSELGDRPTLAGAPVDGLQYAVTELSDIGLVSRTDDRLTAQPPRAALEAVAERRAREARIAHDSAALLSRFWLDHTSGSSYVEVVDTSHNSDAIQRRVHDEAVAEVRALWIGPVGGGDREPEIDTDALKAMARGIAYRVVYSATILQDPKALELAHECVDRGEQARVFPDLAMNLALCDNRFAVVSVTAPDRAGHHSVVVQPSGLLDALIGIFESHWRMAVPLPPAGEAVESGASPTSEARQLLSYLSAGLTDESIARELGVSERTVARRIARLQEVLGARTRFQLGVQASRCGWL</sequence>
<dbReference type="SMART" id="SM00421">
    <property type="entry name" value="HTH_LUXR"/>
    <property type="match status" value="1"/>
</dbReference>
<dbReference type="Pfam" id="PF13814">
    <property type="entry name" value="Replic_Relax"/>
    <property type="match status" value="1"/>
</dbReference>
<dbReference type="SUPFAM" id="SSF46894">
    <property type="entry name" value="C-terminal effector domain of the bipartite response regulators"/>
    <property type="match status" value="1"/>
</dbReference>
<dbReference type="Pfam" id="PF00196">
    <property type="entry name" value="GerE"/>
    <property type="match status" value="1"/>
</dbReference>